<comment type="similarity">
    <text evidence="2 8">Belongs to the short-chain dehydrogenases/reductases (SDR) family.</text>
</comment>
<dbReference type="SMART" id="SM00822">
    <property type="entry name" value="PKS_KR"/>
    <property type="match status" value="1"/>
</dbReference>
<protein>
    <recommendedName>
        <fullName evidence="8">3-oxoacyl-[acyl-carrier-protein] reductase</fullName>
        <ecNumber evidence="8">1.1.1.100</ecNumber>
    </recommendedName>
</protein>
<feature type="binding site" evidence="7">
    <location>
        <begin position="13"/>
        <end position="16"/>
    </location>
    <ligand>
        <name>NADP(+)</name>
        <dbReference type="ChEBI" id="CHEBI:58349"/>
    </ligand>
</feature>
<accession>A0A484HIV0</accession>
<evidence type="ECO:0000256" key="5">
    <source>
        <dbReference type="ARBA" id="ARBA00048508"/>
    </source>
</evidence>
<evidence type="ECO:0000256" key="7">
    <source>
        <dbReference type="PIRSR" id="PIRSR611284-2"/>
    </source>
</evidence>
<dbReference type="InterPro" id="IPR011284">
    <property type="entry name" value="3oxo_ACP_reduc"/>
</dbReference>
<organism evidence="10">
    <name type="scientific">uncultured Desulfobacteraceae bacterium</name>
    <dbReference type="NCBI Taxonomy" id="218296"/>
    <lineage>
        <taxon>Bacteria</taxon>
        <taxon>Pseudomonadati</taxon>
        <taxon>Thermodesulfobacteriota</taxon>
        <taxon>Desulfobacteria</taxon>
        <taxon>Desulfobacterales</taxon>
        <taxon>Desulfobacteraceae</taxon>
        <taxon>environmental samples</taxon>
    </lineage>
</organism>
<evidence type="ECO:0000256" key="3">
    <source>
        <dbReference type="ARBA" id="ARBA00022857"/>
    </source>
</evidence>
<dbReference type="GO" id="GO:0004316">
    <property type="term" value="F:3-oxoacyl-[acyl-carrier-protein] reductase (NADPH) activity"/>
    <property type="evidence" value="ECO:0007669"/>
    <property type="project" value="UniProtKB-UniRule"/>
</dbReference>
<dbReference type="NCBIfam" id="NF009466">
    <property type="entry name" value="PRK12826.1-2"/>
    <property type="match status" value="1"/>
</dbReference>
<dbReference type="EC" id="1.1.1.100" evidence="8"/>
<comment type="catalytic activity">
    <reaction evidence="5 8">
        <text>a (3R)-hydroxyacyl-[ACP] + NADP(+) = a 3-oxoacyl-[ACP] + NADPH + H(+)</text>
        <dbReference type="Rhea" id="RHEA:17397"/>
        <dbReference type="Rhea" id="RHEA-COMP:9916"/>
        <dbReference type="Rhea" id="RHEA-COMP:9945"/>
        <dbReference type="ChEBI" id="CHEBI:15378"/>
        <dbReference type="ChEBI" id="CHEBI:57783"/>
        <dbReference type="ChEBI" id="CHEBI:58349"/>
        <dbReference type="ChEBI" id="CHEBI:78776"/>
        <dbReference type="ChEBI" id="CHEBI:78827"/>
        <dbReference type="EC" id="1.1.1.100"/>
    </reaction>
</comment>
<dbReference type="FunFam" id="3.40.50.720:FF:000115">
    <property type="entry name" value="3-oxoacyl-[acyl-carrier-protein] reductase FabG"/>
    <property type="match status" value="1"/>
</dbReference>
<keyword evidence="8" id="KW-0275">Fatty acid biosynthesis</keyword>
<dbReference type="NCBIfam" id="TIGR01830">
    <property type="entry name" value="3oxo_ACP_reduc"/>
    <property type="match status" value="1"/>
</dbReference>
<name>A0A484HIV0_9BACT</name>
<evidence type="ECO:0000256" key="1">
    <source>
        <dbReference type="ARBA" id="ARBA00002607"/>
    </source>
</evidence>
<dbReference type="AlphaFoldDB" id="A0A484HIV0"/>
<evidence type="ECO:0000256" key="4">
    <source>
        <dbReference type="ARBA" id="ARBA00023002"/>
    </source>
</evidence>
<dbReference type="PRINTS" id="PR00081">
    <property type="entry name" value="GDHRDH"/>
</dbReference>
<feature type="domain" description="Ketoreductase" evidence="9">
    <location>
        <begin position="7"/>
        <end position="190"/>
    </location>
</feature>
<evidence type="ECO:0000259" key="9">
    <source>
        <dbReference type="SMART" id="SM00822"/>
    </source>
</evidence>
<sequence>MADKDASPVVVTGGSRGIGRAICLAFAARGADVYFNYFPKDEEAAAAETEKKVSELGGRARGFCADVASEKEVGEFFDAVLNETGGRLDCLVNNAGITRDGLLVRMKEAAWTEVMDVNLKGAFLCLKRAAVVMMKRRFGRVVNIASVVGVSGNPGQANYSASKAGLIGLTKTAAAELAPRGITVNAVAPGFIETEMTKHLSEKTIENFMGRIPLKRAGAPGDVAAAALFLCSDEAAYITGQALHVSGGMYM</sequence>
<proteinExistence type="inferred from homology"/>
<keyword evidence="8" id="KW-0276">Fatty acid metabolism</keyword>
<dbReference type="EMBL" id="CAACVI010000050">
    <property type="protein sequence ID" value="VEN75211.1"/>
    <property type="molecule type" value="Genomic_DNA"/>
</dbReference>
<comment type="pathway">
    <text evidence="8">Lipid metabolism; fatty acid biosynthesis.</text>
</comment>
<feature type="active site" description="Proton acceptor" evidence="6">
    <location>
        <position position="159"/>
    </location>
</feature>
<dbReference type="InterPro" id="IPR036291">
    <property type="entry name" value="NAD(P)-bd_dom_sf"/>
</dbReference>
<dbReference type="GO" id="GO:0006633">
    <property type="term" value="P:fatty acid biosynthetic process"/>
    <property type="evidence" value="ECO:0007669"/>
    <property type="project" value="UniProtKB-UniPathway"/>
</dbReference>
<evidence type="ECO:0000256" key="6">
    <source>
        <dbReference type="PIRSR" id="PIRSR611284-1"/>
    </source>
</evidence>
<dbReference type="PANTHER" id="PTHR42879">
    <property type="entry name" value="3-OXOACYL-(ACYL-CARRIER-PROTEIN) REDUCTASE"/>
    <property type="match status" value="1"/>
</dbReference>
<dbReference type="CDD" id="cd05333">
    <property type="entry name" value="BKR_SDR_c"/>
    <property type="match status" value="1"/>
</dbReference>
<dbReference type="InterPro" id="IPR057326">
    <property type="entry name" value="KR_dom"/>
</dbReference>
<dbReference type="Gene3D" id="3.40.50.720">
    <property type="entry name" value="NAD(P)-binding Rossmann-like Domain"/>
    <property type="match status" value="1"/>
</dbReference>
<evidence type="ECO:0000313" key="10">
    <source>
        <dbReference type="EMBL" id="VEN75211.1"/>
    </source>
</evidence>
<dbReference type="NCBIfam" id="NF005559">
    <property type="entry name" value="PRK07231.1"/>
    <property type="match status" value="1"/>
</dbReference>
<keyword evidence="3 7" id="KW-0521">NADP</keyword>
<evidence type="ECO:0000256" key="8">
    <source>
        <dbReference type="RuleBase" id="RU366074"/>
    </source>
</evidence>
<feature type="binding site" evidence="7">
    <location>
        <position position="192"/>
    </location>
    <ligand>
        <name>NADP(+)</name>
        <dbReference type="ChEBI" id="CHEBI:58349"/>
    </ligand>
</feature>
<keyword evidence="8" id="KW-0443">Lipid metabolism</keyword>
<dbReference type="GO" id="GO:0051287">
    <property type="term" value="F:NAD binding"/>
    <property type="evidence" value="ECO:0007669"/>
    <property type="project" value="UniProtKB-UniRule"/>
</dbReference>
<dbReference type="SUPFAM" id="SSF51735">
    <property type="entry name" value="NAD(P)-binding Rossmann-fold domains"/>
    <property type="match status" value="1"/>
</dbReference>
<reference evidence="10" key="1">
    <citation type="submission" date="2019-01" db="EMBL/GenBank/DDBJ databases">
        <authorList>
            <consortium name="Genoscope - CEA"/>
            <person name="William W."/>
        </authorList>
    </citation>
    <scope>NUCLEOTIDE SEQUENCE</scope>
    <source>
        <strain evidence="10">CR-1</strain>
    </source>
</reference>
<dbReference type="PRINTS" id="PR00080">
    <property type="entry name" value="SDRFAMILY"/>
</dbReference>
<feature type="binding site" evidence="7">
    <location>
        <begin position="159"/>
        <end position="163"/>
    </location>
    <ligand>
        <name>NADP(+)</name>
        <dbReference type="ChEBI" id="CHEBI:58349"/>
    </ligand>
</feature>
<dbReference type="Pfam" id="PF13561">
    <property type="entry name" value="adh_short_C2"/>
    <property type="match status" value="1"/>
</dbReference>
<gene>
    <name evidence="10" type="primary">fabG</name>
    <name evidence="10" type="ORF">EPICR_70052</name>
</gene>
<comment type="function">
    <text evidence="1 8">Catalyzes the NADPH-dependent reduction of beta-ketoacyl-ACP substrates to beta-hydroxyacyl-ACP products, the first reductive step in the elongation cycle of fatty acid biosynthesis.</text>
</comment>
<evidence type="ECO:0000256" key="2">
    <source>
        <dbReference type="ARBA" id="ARBA00006484"/>
    </source>
</evidence>
<dbReference type="UniPathway" id="UPA00094"/>
<feature type="binding site" evidence="7">
    <location>
        <position position="94"/>
    </location>
    <ligand>
        <name>NADP(+)</name>
        <dbReference type="ChEBI" id="CHEBI:58349"/>
    </ligand>
</feature>
<dbReference type="InterPro" id="IPR020904">
    <property type="entry name" value="Sc_DH/Rdtase_CS"/>
</dbReference>
<dbReference type="PROSITE" id="PS00061">
    <property type="entry name" value="ADH_SHORT"/>
    <property type="match status" value="1"/>
</dbReference>
<keyword evidence="8" id="KW-0444">Lipid biosynthesis</keyword>
<dbReference type="InterPro" id="IPR050259">
    <property type="entry name" value="SDR"/>
</dbReference>
<comment type="subunit">
    <text evidence="8">Homotetramer.</text>
</comment>
<keyword evidence="4 8" id="KW-0560">Oxidoreductase</keyword>
<dbReference type="InterPro" id="IPR002347">
    <property type="entry name" value="SDR_fam"/>
</dbReference>
<dbReference type="PANTHER" id="PTHR42879:SF2">
    <property type="entry name" value="3-OXOACYL-[ACYL-CARRIER-PROTEIN] REDUCTASE FABG"/>
    <property type="match status" value="1"/>
</dbReference>